<evidence type="ECO:0000313" key="8">
    <source>
        <dbReference type="Proteomes" id="UP000503540"/>
    </source>
</evidence>
<keyword evidence="5 6" id="KW-0949">S-adenosyl-L-methionine</keyword>
<sequence>MTQARGSVPIDGVAMTAVGVAVIRARESQRPDRLYDDPLARTFVEAARAGFAETEGGVDRWSRIEAVADAFYAGRSVAVRLVDDAVRAGIESGCRQVVLIGAGLDTRAFRMPLPAGTRWFEIDLPELFAFKEPVLAAAGAVPGCVRAVIAQDLRGDWAKSLREQGFRPDEPTQWVDEGAIPYLPHEDALRVVATITELSAPGSRFGVARLKADLNQPHYHELAELVGGDPEWTPHGLGPGAEDWLREHGWRTEFRGWDEMVAGLDRPAALNDPDVGTVLAIRE</sequence>
<dbReference type="SUPFAM" id="SSF53335">
    <property type="entry name" value="S-adenosyl-L-methionine-dependent methyltransferases"/>
    <property type="match status" value="1"/>
</dbReference>
<comment type="similarity">
    <text evidence="2 6">Belongs to the UPF0677 family.</text>
</comment>
<dbReference type="NCBIfam" id="TIGR00027">
    <property type="entry name" value="mthyl_TIGR00027"/>
    <property type="match status" value="1"/>
</dbReference>
<dbReference type="GO" id="GO:0032259">
    <property type="term" value="P:methylation"/>
    <property type="evidence" value="ECO:0007669"/>
    <property type="project" value="UniProtKB-KW"/>
</dbReference>
<comment type="function">
    <text evidence="1 6">Exhibits S-adenosyl-L-methionine-dependent methyltransferase activity.</text>
</comment>
<dbReference type="Proteomes" id="UP000503540">
    <property type="component" value="Chromosome"/>
</dbReference>
<keyword evidence="3 6" id="KW-0489">Methyltransferase</keyword>
<dbReference type="EC" id="2.1.1.-" evidence="6"/>
<dbReference type="PANTHER" id="PTHR43619:SF2">
    <property type="entry name" value="S-ADENOSYL-L-METHIONINE-DEPENDENT METHYLTRANSFERASES SUPERFAMILY PROTEIN"/>
    <property type="match status" value="1"/>
</dbReference>
<gene>
    <name evidence="7" type="ORF">F5544_27930</name>
</gene>
<keyword evidence="4 7" id="KW-0808">Transferase</keyword>
<name>A0A6G9YJK4_9NOCA</name>
<protein>
    <recommendedName>
        <fullName evidence="6">S-adenosyl-L-methionine-dependent methyltransferase</fullName>
        <ecNumber evidence="6">2.1.1.-</ecNumber>
    </recommendedName>
</protein>
<dbReference type="EMBL" id="CP046172">
    <property type="protein sequence ID" value="QIS13439.1"/>
    <property type="molecule type" value="Genomic_DNA"/>
</dbReference>
<dbReference type="Gene3D" id="3.40.50.150">
    <property type="entry name" value="Vaccinia Virus protein VP39"/>
    <property type="match status" value="1"/>
</dbReference>
<dbReference type="InterPro" id="IPR011610">
    <property type="entry name" value="SAM_mthyl_Trfase_ML2640-like"/>
</dbReference>
<evidence type="ECO:0000256" key="4">
    <source>
        <dbReference type="ARBA" id="ARBA00022679"/>
    </source>
</evidence>
<dbReference type="KEGG" id="nah:F5544_27930"/>
<dbReference type="PANTHER" id="PTHR43619">
    <property type="entry name" value="S-ADENOSYL-L-METHIONINE-DEPENDENT METHYLTRANSFERASE YKTD-RELATED"/>
    <property type="match status" value="1"/>
</dbReference>
<dbReference type="RefSeq" id="WP_238846707.1">
    <property type="nucleotide sequence ID" value="NZ_CP046172.1"/>
</dbReference>
<evidence type="ECO:0000256" key="1">
    <source>
        <dbReference type="ARBA" id="ARBA00003907"/>
    </source>
</evidence>
<evidence type="ECO:0000256" key="3">
    <source>
        <dbReference type="ARBA" id="ARBA00022603"/>
    </source>
</evidence>
<evidence type="ECO:0000313" key="7">
    <source>
        <dbReference type="EMBL" id="QIS13439.1"/>
    </source>
</evidence>
<dbReference type="InterPro" id="IPR007213">
    <property type="entry name" value="Ppm1/Ppm2/Tcmp"/>
</dbReference>
<evidence type="ECO:0000256" key="5">
    <source>
        <dbReference type="ARBA" id="ARBA00022691"/>
    </source>
</evidence>
<organism evidence="7 8">
    <name type="scientific">Nocardia arthritidis</name>
    <dbReference type="NCBI Taxonomy" id="228602"/>
    <lineage>
        <taxon>Bacteria</taxon>
        <taxon>Bacillati</taxon>
        <taxon>Actinomycetota</taxon>
        <taxon>Actinomycetes</taxon>
        <taxon>Mycobacteriales</taxon>
        <taxon>Nocardiaceae</taxon>
        <taxon>Nocardia</taxon>
    </lineage>
</organism>
<keyword evidence="8" id="KW-1185">Reference proteome</keyword>
<reference evidence="7 8" key="1">
    <citation type="journal article" date="2019" name="ACS Chem. Biol.">
        <title>Identification and Mobilization of a Cryptic Antibiotic Biosynthesis Gene Locus from a Human-Pathogenic Nocardia Isolate.</title>
        <authorList>
            <person name="Herisse M."/>
            <person name="Ishida K."/>
            <person name="Porter J.L."/>
            <person name="Howden B."/>
            <person name="Hertweck C."/>
            <person name="Stinear T.P."/>
            <person name="Pidot S.J."/>
        </authorList>
    </citation>
    <scope>NUCLEOTIDE SEQUENCE [LARGE SCALE GENOMIC DNA]</scope>
    <source>
        <strain evidence="7 8">AUSMDU00012717</strain>
    </source>
</reference>
<evidence type="ECO:0000256" key="2">
    <source>
        <dbReference type="ARBA" id="ARBA00008138"/>
    </source>
</evidence>
<dbReference type="GO" id="GO:0008168">
    <property type="term" value="F:methyltransferase activity"/>
    <property type="evidence" value="ECO:0007669"/>
    <property type="project" value="UniProtKB-UniRule"/>
</dbReference>
<dbReference type="Pfam" id="PF04072">
    <property type="entry name" value="LCM"/>
    <property type="match status" value="1"/>
</dbReference>
<proteinExistence type="inferred from homology"/>
<dbReference type="InterPro" id="IPR029063">
    <property type="entry name" value="SAM-dependent_MTases_sf"/>
</dbReference>
<dbReference type="AlphaFoldDB" id="A0A6G9YJK4"/>
<evidence type="ECO:0000256" key="6">
    <source>
        <dbReference type="RuleBase" id="RU362030"/>
    </source>
</evidence>
<accession>A0A6G9YJK4</accession>